<dbReference type="RefSeq" id="WP_031392112.1">
    <property type="nucleotide sequence ID" value="NZ_JPNB01000002.1"/>
</dbReference>
<dbReference type="OrthoDB" id="2029085at2"/>
<gene>
    <name evidence="1" type="ORF">EDD76_11879</name>
</gene>
<sequence length="199" mass="22058">MNNTSAADSRGTITQHGNVMRVQNALVEEVVTNNRTSGFIVISHAVRGGNNLIHIELLRLNVGRDTIIINQFGERACLCDIRKGMFIDAEFSAAMTRSIPPQSNAFRIVIRQNETSTSVTTDRVVRVDVNNSFLITGNPTNPAHQMRFVISNATVILDQRGRPIRLGSIRPGQMVRVEHANFQTPSIPPQTTAFRVQLL</sequence>
<dbReference type="Proteomes" id="UP000295718">
    <property type="component" value="Unassembled WGS sequence"/>
</dbReference>
<proteinExistence type="predicted"/>
<evidence type="ECO:0000313" key="2">
    <source>
        <dbReference type="Proteomes" id="UP000295718"/>
    </source>
</evidence>
<dbReference type="AlphaFoldDB" id="A0A4R1QNF7"/>
<evidence type="ECO:0008006" key="3">
    <source>
        <dbReference type="Google" id="ProtNLM"/>
    </source>
</evidence>
<evidence type="ECO:0000313" key="1">
    <source>
        <dbReference type="EMBL" id="TCL54837.1"/>
    </source>
</evidence>
<name>A0A4R1QNF7_9FIRM</name>
<organism evidence="1 2">
    <name type="scientific">Kineothrix alysoides</name>
    <dbReference type="NCBI Taxonomy" id="1469948"/>
    <lineage>
        <taxon>Bacteria</taxon>
        <taxon>Bacillati</taxon>
        <taxon>Bacillota</taxon>
        <taxon>Clostridia</taxon>
        <taxon>Lachnospirales</taxon>
        <taxon>Lachnospiraceae</taxon>
        <taxon>Kineothrix</taxon>
    </lineage>
</organism>
<keyword evidence="2" id="KW-1185">Reference proteome</keyword>
<protein>
    <recommendedName>
        <fullName evidence="3">DUF5666 domain-containing protein</fullName>
    </recommendedName>
</protein>
<accession>A0A4R1QNF7</accession>
<comment type="caution">
    <text evidence="1">The sequence shown here is derived from an EMBL/GenBank/DDBJ whole genome shotgun (WGS) entry which is preliminary data.</text>
</comment>
<reference evidence="1 2" key="1">
    <citation type="submission" date="2019-03" db="EMBL/GenBank/DDBJ databases">
        <title>Genomic Encyclopedia of Type Strains, Phase IV (KMG-IV): sequencing the most valuable type-strain genomes for metagenomic binning, comparative biology and taxonomic classification.</title>
        <authorList>
            <person name="Goeker M."/>
        </authorList>
    </citation>
    <scope>NUCLEOTIDE SEQUENCE [LARGE SCALE GENOMIC DNA]</scope>
    <source>
        <strain evidence="1 2">DSM 100556</strain>
    </source>
</reference>
<dbReference type="EMBL" id="SLUO01000018">
    <property type="protein sequence ID" value="TCL54837.1"/>
    <property type="molecule type" value="Genomic_DNA"/>
</dbReference>